<accession>A0A382FHZ4</accession>
<gene>
    <name evidence="1" type="ORF">METZ01_LOCUS214798</name>
</gene>
<feature type="non-terminal residue" evidence="1">
    <location>
        <position position="53"/>
    </location>
</feature>
<protein>
    <submittedName>
        <fullName evidence="1">Uncharacterized protein</fullName>
    </submittedName>
</protein>
<dbReference type="AlphaFoldDB" id="A0A382FHZ4"/>
<name>A0A382FHZ4_9ZZZZ</name>
<sequence>MEDFNTHPYYPNVFSEDFEIWADYVARRSCVDMAEDSLLIGYTLCPRPAFQRQ</sequence>
<organism evidence="1">
    <name type="scientific">marine metagenome</name>
    <dbReference type="NCBI Taxonomy" id="408172"/>
    <lineage>
        <taxon>unclassified sequences</taxon>
        <taxon>metagenomes</taxon>
        <taxon>ecological metagenomes</taxon>
    </lineage>
</organism>
<dbReference type="Gene3D" id="3.20.20.80">
    <property type="entry name" value="Glycosidases"/>
    <property type="match status" value="1"/>
</dbReference>
<dbReference type="EMBL" id="UINC01049771">
    <property type="protein sequence ID" value="SVB61944.1"/>
    <property type="molecule type" value="Genomic_DNA"/>
</dbReference>
<proteinExistence type="predicted"/>
<reference evidence="1" key="1">
    <citation type="submission" date="2018-05" db="EMBL/GenBank/DDBJ databases">
        <authorList>
            <person name="Lanie J.A."/>
            <person name="Ng W.-L."/>
            <person name="Kazmierczak K.M."/>
            <person name="Andrzejewski T.M."/>
            <person name="Davidsen T.M."/>
            <person name="Wayne K.J."/>
            <person name="Tettelin H."/>
            <person name="Glass J.I."/>
            <person name="Rusch D."/>
            <person name="Podicherti R."/>
            <person name="Tsui H.-C.T."/>
            <person name="Winkler M.E."/>
        </authorList>
    </citation>
    <scope>NUCLEOTIDE SEQUENCE</scope>
</reference>
<evidence type="ECO:0000313" key="1">
    <source>
        <dbReference type="EMBL" id="SVB61944.1"/>
    </source>
</evidence>